<dbReference type="InterPro" id="IPR002491">
    <property type="entry name" value="ABC_transptr_periplasmic_BD"/>
</dbReference>
<reference evidence="3" key="1">
    <citation type="submission" date="2017-09" db="EMBL/GenBank/DDBJ databases">
        <title>FDA dAtabase for Regulatory Grade micrObial Sequences (FDA-ARGOS): Supporting development and validation of Infectious Disease Dx tests.</title>
        <authorList>
            <person name="Goldberg B."/>
            <person name="Campos J."/>
            <person name="Tallon L."/>
            <person name="Sadzewicz L."/>
            <person name="Ott S."/>
            <person name="Zhao X."/>
            <person name="Nagaraj S."/>
            <person name="Vavikolanu K."/>
            <person name="Aluvathingal J."/>
            <person name="Nadendla S."/>
            <person name="Geyer C."/>
            <person name="Sichtig H."/>
        </authorList>
    </citation>
    <scope>NUCLEOTIDE SEQUENCE [LARGE SCALE GENOMIC DNA]</scope>
    <source>
        <strain evidence="3">FDAARGOS_370</strain>
    </source>
</reference>
<name>A0A2A7U2F4_EDWTA</name>
<protein>
    <submittedName>
        <fullName evidence="2">ABC transporter ATP-binding protein</fullName>
    </submittedName>
</protein>
<dbReference type="OrthoDB" id="9775594at2"/>
<dbReference type="Proteomes" id="UP000219788">
    <property type="component" value="Unassembled WGS sequence"/>
</dbReference>
<dbReference type="Gene3D" id="1.20.58.2180">
    <property type="match status" value="1"/>
</dbReference>
<evidence type="ECO:0000259" key="1">
    <source>
        <dbReference type="PROSITE" id="PS50983"/>
    </source>
</evidence>
<proteinExistence type="predicted"/>
<organism evidence="2 3">
    <name type="scientific">Edwardsiella tarda</name>
    <dbReference type="NCBI Taxonomy" id="636"/>
    <lineage>
        <taxon>Bacteria</taxon>
        <taxon>Pseudomonadati</taxon>
        <taxon>Pseudomonadota</taxon>
        <taxon>Gammaproteobacteria</taxon>
        <taxon>Enterobacterales</taxon>
        <taxon>Hafniaceae</taxon>
        <taxon>Edwardsiella</taxon>
    </lineage>
</organism>
<dbReference type="PANTHER" id="PTHR30535:SF34">
    <property type="entry name" value="MOLYBDATE-BINDING PROTEIN MOLA"/>
    <property type="match status" value="1"/>
</dbReference>
<dbReference type="InterPro" id="IPR050902">
    <property type="entry name" value="ABC_Transporter_SBP"/>
</dbReference>
<gene>
    <name evidence="2" type="ORF">CRM76_11325</name>
</gene>
<dbReference type="AlphaFoldDB" id="A0A2A7U2F4"/>
<accession>A0A2A7U2F4</accession>
<dbReference type="GO" id="GO:0005524">
    <property type="term" value="F:ATP binding"/>
    <property type="evidence" value="ECO:0007669"/>
    <property type="project" value="UniProtKB-KW"/>
</dbReference>
<feature type="domain" description="Fe/B12 periplasmic-binding" evidence="1">
    <location>
        <begin position="45"/>
        <end position="310"/>
    </location>
</feature>
<comment type="caution">
    <text evidence="2">The sequence shown here is derived from an EMBL/GenBank/DDBJ whole genome shotgun (WGS) entry which is preliminary data.</text>
</comment>
<evidence type="ECO:0000313" key="3">
    <source>
        <dbReference type="Proteomes" id="UP000219788"/>
    </source>
</evidence>
<dbReference type="Pfam" id="PF01497">
    <property type="entry name" value="Peripla_BP_2"/>
    <property type="match status" value="1"/>
</dbReference>
<dbReference type="STRING" id="636.AAW15_06810"/>
<sequence>MPISRRVLLQALATAPLFPTAFCRAETSAPPFQVGHLPAPQRIRRIVSAGPPADLLLMALVPEKMVGFSSLDLGQEAASFLPEALRKMPKYGRLAGRASSLSLERLVALRPDLIVDTGNMDASWISAARRISTQTQIPWLLFDGRLIQSPHQLLNAGALLGAAPRAQRQAALAQRFIDQAQAFADTPAAAIRFYAARGPRGLETGLKGSIHTEAAELLGLRNVVEMPGRHGLTTVSLENLLAWQPDIVLVQDAVTYQTLLSDPAWQGVEAVAQRRILFLSGLPFGWLDAPPGLNRLLGLRRLHAWLDPAVRSAFRQDMHDYSELFWHTTLSAAQYQQLTRTAPL</sequence>
<dbReference type="SUPFAM" id="SSF53807">
    <property type="entry name" value="Helical backbone' metal receptor"/>
    <property type="match status" value="1"/>
</dbReference>
<dbReference type="PROSITE" id="PS50983">
    <property type="entry name" value="FE_B12_PBP"/>
    <property type="match status" value="1"/>
</dbReference>
<keyword evidence="2" id="KW-0547">Nucleotide-binding</keyword>
<dbReference type="Gene3D" id="3.40.50.1980">
    <property type="entry name" value="Nitrogenase molybdenum iron protein domain"/>
    <property type="match status" value="2"/>
</dbReference>
<dbReference type="GO" id="GO:0071281">
    <property type="term" value="P:cellular response to iron ion"/>
    <property type="evidence" value="ECO:0007669"/>
    <property type="project" value="TreeGrafter"/>
</dbReference>
<dbReference type="EMBL" id="PDDV01000013">
    <property type="protein sequence ID" value="PEH72480.1"/>
    <property type="molecule type" value="Genomic_DNA"/>
</dbReference>
<keyword evidence="2" id="KW-0067">ATP-binding</keyword>
<dbReference type="RefSeq" id="WP_098143106.1">
    <property type="nucleotide sequence ID" value="NZ_CP084432.1"/>
</dbReference>
<dbReference type="PANTHER" id="PTHR30535">
    <property type="entry name" value="VITAMIN B12-BINDING PROTEIN"/>
    <property type="match status" value="1"/>
</dbReference>
<evidence type="ECO:0000313" key="2">
    <source>
        <dbReference type="EMBL" id="PEH72480.1"/>
    </source>
</evidence>